<dbReference type="InterPro" id="IPR006059">
    <property type="entry name" value="SBP"/>
</dbReference>
<organism evidence="7 8">
    <name type="scientific">Nonomuraea thailandensis</name>
    <dbReference type="NCBI Taxonomy" id="1188745"/>
    <lineage>
        <taxon>Bacteria</taxon>
        <taxon>Bacillati</taxon>
        <taxon>Actinomycetota</taxon>
        <taxon>Actinomycetes</taxon>
        <taxon>Streptosporangiales</taxon>
        <taxon>Streptosporangiaceae</taxon>
        <taxon>Nonomuraea</taxon>
    </lineage>
</organism>
<keyword evidence="1" id="KW-1003">Cell membrane</keyword>
<comment type="caution">
    <text evidence="7">The sequence shown here is derived from an EMBL/GenBank/DDBJ whole genome shotgun (WGS) entry which is preliminary data.</text>
</comment>
<dbReference type="Gene3D" id="3.40.190.10">
    <property type="entry name" value="Periplasmic binding protein-like II"/>
    <property type="match status" value="1"/>
</dbReference>
<name>A0A9X2GG27_9ACTN</name>
<keyword evidence="7" id="KW-0813">Transport</keyword>
<feature type="signal peptide" evidence="6">
    <location>
        <begin position="1"/>
        <end position="20"/>
    </location>
</feature>
<gene>
    <name evidence="7" type="ORF">HD597_005256</name>
</gene>
<keyword evidence="5" id="KW-0449">Lipoprotein</keyword>
<evidence type="ECO:0000256" key="2">
    <source>
        <dbReference type="ARBA" id="ARBA00022729"/>
    </source>
</evidence>
<evidence type="ECO:0000256" key="1">
    <source>
        <dbReference type="ARBA" id="ARBA00022475"/>
    </source>
</evidence>
<dbReference type="PROSITE" id="PS51257">
    <property type="entry name" value="PROKAR_LIPOPROTEIN"/>
    <property type="match status" value="1"/>
</dbReference>
<evidence type="ECO:0000256" key="5">
    <source>
        <dbReference type="ARBA" id="ARBA00023288"/>
    </source>
</evidence>
<protein>
    <submittedName>
        <fullName evidence="7">Multiple sugar transport system substrate-binding protein</fullName>
    </submittedName>
</protein>
<dbReference type="InterPro" id="IPR050490">
    <property type="entry name" value="Bact_solute-bd_prot1"/>
</dbReference>
<evidence type="ECO:0000256" key="4">
    <source>
        <dbReference type="ARBA" id="ARBA00023139"/>
    </source>
</evidence>
<evidence type="ECO:0000256" key="6">
    <source>
        <dbReference type="SAM" id="SignalP"/>
    </source>
</evidence>
<dbReference type="Proteomes" id="UP001139648">
    <property type="component" value="Unassembled WGS sequence"/>
</dbReference>
<feature type="chain" id="PRO_5040935006" evidence="6">
    <location>
        <begin position="21"/>
        <end position="430"/>
    </location>
</feature>
<evidence type="ECO:0000313" key="7">
    <source>
        <dbReference type="EMBL" id="MCP2358236.1"/>
    </source>
</evidence>
<evidence type="ECO:0000256" key="3">
    <source>
        <dbReference type="ARBA" id="ARBA00023136"/>
    </source>
</evidence>
<evidence type="ECO:0000313" key="8">
    <source>
        <dbReference type="Proteomes" id="UP001139648"/>
    </source>
</evidence>
<accession>A0A9X2GG27</accession>
<dbReference type="PANTHER" id="PTHR43649:SF33">
    <property type="entry name" value="POLYGALACTURONAN_RHAMNOGALACTURONAN-BINDING PROTEIN YTCQ"/>
    <property type="match status" value="1"/>
</dbReference>
<dbReference type="EMBL" id="JAMZEB010000002">
    <property type="protein sequence ID" value="MCP2358236.1"/>
    <property type="molecule type" value="Genomic_DNA"/>
</dbReference>
<keyword evidence="4" id="KW-0564">Palmitate</keyword>
<dbReference type="PANTHER" id="PTHR43649">
    <property type="entry name" value="ARABINOSE-BINDING PROTEIN-RELATED"/>
    <property type="match status" value="1"/>
</dbReference>
<keyword evidence="3" id="KW-0472">Membrane</keyword>
<dbReference type="AlphaFoldDB" id="A0A9X2GG27"/>
<dbReference type="RefSeq" id="WP_253745325.1">
    <property type="nucleotide sequence ID" value="NZ_BAABKA010000065.1"/>
</dbReference>
<proteinExistence type="predicted"/>
<keyword evidence="2 6" id="KW-0732">Signal</keyword>
<dbReference type="SUPFAM" id="SSF53850">
    <property type="entry name" value="Periplasmic binding protein-like II"/>
    <property type="match status" value="1"/>
</dbReference>
<reference evidence="7" key="1">
    <citation type="submission" date="2022-06" db="EMBL/GenBank/DDBJ databases">
        <title>Sequencing the genomes of 1000 actinobacteria strains.</title>
        <authorList>
            <person name="Klenk H.-P."/>
        </authorList>
    </citation>
    <scope>NUCLEOTIDE SEQUENCE</scope>
    <source>
        <strain evidence="7">DSM 46694</strain>
    </source>
</reference>
<dbReference type="Pfam" id="PF01547">
    <property type="entry name" value="SBP_bac_1"/>
    <property type="match status" value="1"/>
</dbReference>
<keyword evidence="8" id="KW-1185">Reference proteome</keyword>
<sequence length="430" mass="46249">MKIRKSMGLTGAIVSLSLLAACGGTEDPAATTTDEITFWSSVKASDVVAQKFNETHQDFKVKLESVPSGAEYYNKLSNAVKAGTVPDVAQVEFMRLPEVAGTGQLEDLTASVGPLVAEKFPAQIQQLVNLGGKTWGVPRDTGPMMLYYRKDFFDQHKIDVPATWEEYRKAAEKTKKADPKARAGVFWNNDASVLTALSWQAGGKWFGTQGDAWQVNLDDEPSKKVADYWQGLVKDDLVRPLPALLDAFWQSVKAEETVAYVCASWCAGGLQATVPDQKGKWAVAPLPTWDGKPASGMYGGSAYAVPKGAKHTAQAAEFIKWITTDPEGIKAWVSSGTSSMFPADPALVDVVKQSFTTDFFDGQDIYATGRTAYDSIMPGWTWGPAMGTTFTSIVDSLAKVKDDAALSGALTTAETATLADMKARGLSVAP</sequence>
<keyword evidence="7" id="KW-0762">Sugar transport</keyword>